<evidence type="ECO:0000313" key="3">
    <source>
        <dbReference type="Proteomes" id="UP000694501"/>
    </source>
</evidence>
<dbReference type="Proteomes" id="UP000694501">
    <property type="component" value="Unassembled WGS sequence"/>
</dbReference>
<keyword evidence="3" id="KW-1185">Reference proteome</keyword>
<dbReference type="EMBL" id="JAELVF020000004">
    <property type="protein sequence ID" value="MBU7600431.1"/>
    <property type="molecule type" value="Genomic_DNA"/>
</dbReference>
<dbReference type="GO" id="GO:0004066">
    <property type="term" value="F:asparagine synthase (glutamine-hydrolyzing) activity"/>
    <property type="evidence" value="ECO:0007669"/>
    <property type="project" value="InterPro"/>
</dbReference>
<sequence>MSTHAEQTKRMPWFVVFPDHTSGSAALARLTHPAPNRIDHPSGRPWIVGQWLPEELSVGTAGSSKVVLLGLHGVTGERLERVAHNAGCPGDLDAFAATVDGSWHLLASIDGTCRVQGSITKLRRVFHTVAGRDRLAGNRANVLAELIGDEPDPARLALHLLAPTIPHPLGDLPVWPRLAELAGTHYLSLPPTGRAEEVRWWSPPEPVLPMRQGATGLRTALQTAIEVRTVPGGLVAAELGGVDSTGLCSLLSAAGQDVRACTMAGLDPYDDDLVHARRTVAGLGNVTHEVLSAESFPLYLDNLPGIVADPDEPDPLAAAGNSRQGVLLAWSAAQGARNHYGGYGGDEVLSGGNSWLMHYYRTSPALALRNLRASRANGRWSWKQTTAMLLDRTPYSGWLRRQARALTEPVVSDRTPDLGWGYFSVMAGWATPEAVDAVRGLVLQHAEGAEPLSPIHGMHEDLSYMKAGSRYTGQLARAADRHGLTLHAPYYDNRVIEAALSIRPEDRVSRWAYKPIMAEAMRGIVPMPALRRDTKGEGSAAEDKGIEAHRAEIVDFLAESRVAELGLVDQDHLLRECAHPSGSPNELGRDLYPLIAAEVWLRSATSARARTAPTP</sequence>
<dbReference type="InterPro" id="IPR014729">
    <property type="entry name" value="Rossmann-like_a/b/a_fold"/>
</dbReference>
<dbReference type="GO" id="GO:0006529">
    <property type="term" value="P:asparagine biosynthetic process"/>
    <property type="evidence" value="ECO:0007669"/>
    <property type="project" value="InterPro"/>
</dbReference>
<reference evidence="2" key="1">
    <citation type="submission" date="2021-06" db="EMBL/GenBank/DDBJ databases">
        <title>Sequencing of actinobacteria type strains.</title>
        <authorList>
            <person name="Nguyen G.-S."/>
            <person name="Wentzel A."/>
        </authorList>
    </citation>
    <scope>NUCLEOTIDE SEQUENCE</scope>
    <source>
        <strain evidence="2">P38-E01</strain>
    </source>
</reference>
<evidence type="ECO:0000259" key="1">
    <source>
        <dbReference type="Pfam" id="PF00733"/>
    </source>
</evidence>
<comment type="caution">
    <text evidence="2">The sequence shown here is derived from an EMBL/GenBank/DDBJ whole genome shotgun (WGS) entry which is preliminary data.</text>
</comment>
<dbReference type="AlphaFoldDB" id="A0A949JHV9"/>
<proteinExistence type="predicted"/>
<name>A0A949JHV9_9ACTN</name>
<dbReference type="InterPro" id="IPR001962">
    <property type="entry name" value="Asn_synthase"/>
</dbReference>
<accession>A0A949JHV9</accession>
<dbReference type="Pfam" id="PF00733">
    <property type="entry name" value="Asn_synthase"/>
    <property type="match status" value="1"/>
</dbReference>
<organism evidence="2 3">
    <name type="scientific">Streptomyces tardus</name>
    <dbReference type="NCBI Taxonomy" id="2780544"/>
    <lineage>
        <taxon>Bacteria</taxon>
        <taxon>Bacillati</taxon>
        <taxon>Actinomycetota</taxon>
        <taxon>Actinomycetes</taxon>
        <taxon>Kitasatosporales</taxon>
        <taxon>Streptomycetaceae</taxon>
        <taxon>Streptomyces</taxon>
    </lineage>
</organism>
<protein>
    <submittedName>
        <fullName evidence="2">Asparagine synthase</fullName>
    </submittedName>
</protein>
<dbReference type="Gene3D" id="3.40.50.620">
    <property type="entry name" value="HUPs"/>
    <property type="match status" value="2"/>
</dbReference>
<dbReference type="RefSeq" id="WP_211040790.1">
    <property type="nucleotide sequence ID" value="NZ_JAELVF020000004.1"/>
</dbReference>
<evidence type="ECO:0000313" key="2">
    <source>
        <dbReference type="EMBL" id="MBU7600431.1"/>
    </source>
</evidence>
<dbReference type="SUPFAM" id="SSF52402">
    <property type="entry name" value="Adenine nucleotide alpha hydrolases-like"/>
    <property type="match status" value="1"/>
</dbReference>
<feature type="domain" description="Asparagine synthetase" evidence="1">
    <location>
        <begin position="217"/>
        <end position="602"/>
    </location>
</feature>
<gene>
    <name evidence="2" type="ORF">JGS22_023060</name>
</gene>